<reference evidence="1 2" key="1">
    <citation type="journal article" date="2006" name="Science">
        <title>The genome of black cottonwood, Populus trichocarpa (Torr. &amp; Gray).</title>
        <authorList>
            <person name="Tuskan G.A."/>
            <person name="Difazio S."/>
            <person name="Jansson S."/>
            <person name="Bohlmann J."/>
            <person name="Grigoriev I."/>
            <person name="Hellsten U."/>
            <person name="Putnam N."/>
            <person name="Ralph S."/>
            <person name="Rombauts S."/>
            <person name="Salamov A."/>
            <person name="Schein J."/>
            <person name="Sterck L."/>
            <person name="Aerts A."/>
            <person name="Bhalerao R.R."/>
            <person name="Bhalerao R.P."/>
            <person name="Blaudez D."/>
            <person name="Boerjan W."/>
            <person name="Brun A."/>
            <person name="Brunner A."/>
            <person name="Busov V."/>
            <person name="Campbell M."/>
            <person name="Carlson J."/>
            <person name="Chalot M."/>
            <person name="Chapman J."/>
            <person name="Chen G.L."/>
            <person name="Cooper D."/>
            <person name="Coutinho P.M."/>
            <person name="Couturier J."/>
            <person name="Covert S."/>
            <person name="Cronk Q."/>
            <person name="Cunningham R."/>
            <person name="Davis J."/>
            <person name="Degroeve S."/>
            <person name="Dejardin A."/>
            <person name="Depamphilis C."/>
            <person name="Detter J."/>
            <person name="Dirks B."/>
            <person name="Dubchak I."/>
            <person name="Duplessis S."/>
            <person name="Ehlting J."/>
            <person name="Ellis B."/>
            <person name="Gendler K."/>
            <person name="Goodstein D."/>
            <person name="Gribskov M."/>
            <person name="Grimwood J."/>
            <person name="Groover A."/>
            <person name="Gunter L."/>
            <person name="Hamberger B."/>
            <person name="Heinze B."/>
            <person name="Helariutta Y."/>
            <person name="Henrissat B."/>
            <person name="Holligan D."/>
            <person name="Holt R."/>
            <person name="Huang W."/>
            <person name="Islam-Faridi N."/>
            <person name="Jones S."/>
            <person name="Jones-Rhoades M."/>
            <person name="Jorgensen R."/>
            <person name="Joshi C."/>
            <person name="Kangasjarvi J."/>
            <person name="Karlsson J."/>
            <person name="Kelleher C."/>
            <person name="Kirkpatrick R."/>
            <person name="Kirst M."/>
            <person name="Kohler A."/>
            <person name="Kalluri U."/>
            <person name="Larimer F."/>
            <person name="Leebens-Mack J."/>
            <person name="Leple J.C."/>
            <person name="Locascio P."/>
            <person name="Lou Y."/>
            <person name="Lucas S."/>
            <person name="Martin F."/>
            <person name="Montanini B."/>
            <person name="Napoli C."/>
            <person name="Nelson D.R."/>
            <person name="Nelson C."/>
            <person name="Nieminen K."/>
            <person name="Nilsson O."/>
            <person name="Pereda V."/>
            <person name="Peter G."/>
            <person name="Philippe R."/>
            <person name="Pilate G."/>
            <person name="Poliakov A."/>
            <person name="Razumovskaya J."/>
            <person name="Richardson P."/>
            <person name="Rinaldi C."/>
            <person name="Ritland K."/>
            <person name="Rouze P."/>
            <person name="Ryaboy D."/>
            <person name="Schmutz J."/>
            <person name="Schrader J."/>
            <person name="Segerman B."/>
            <person name="Shin H."/>
            <person name="Siddiqui A."/>
            <person name="Sterky F."/>
            <person name="Terry A."/>
            <person name="Tsai C.J."/>
            <person name="Uberbacher E."/>
            <person name="Unneberg P."/>
            <person name="Vahala J."/>
            <person name="Wall K."/>
            <person name="Wessler S."/>
            <person name="Yang G."/>
            <person name="Yin T."/>
            <person name="Douglas C."/>
            <person name="Marra M."/>
            <person name="Sandberg G."/>
            <person name="Van de Peer Y."/>
            <person name="Rokhsar D."/>
        </authorList>
    </citation>
    <scope>NUCLEOTIDE SEQUENCE [LARGE SCALE GENOMIC DNA]</scope>
    <source>
        <strain evidence="2">cv. Nisqually</strain>
    </source>
</reference>
<dbReference type="Proteomes" id="UP000006729">
    <property type="component" value="Chromosome 17"/>
</dbReference>
<dbReference type="EMBL" id="CM009306">
    <property type="protein sequence ID" value="KAI9378899.1"/>
    <property type="molecule type" value="Genomic_DNA"/>
</dbReference>
<keyword evidence="2" id="KW-1185">Reference proteome</keyword>
<sequence length="148" mass="17154">MPHKDTVTLDTVITAYVDSGNLRAAWDFLKSMKRCGFQADGYTFVSIFKGVARASRYDLGQKVHSLIVKIGYERNVYAGSALLDMYAECERVEDAYDVFRGMPTRNFISWNALLDGFVQVGDRDTAFWLLDWWRRNVLWLKMAHLLHF</sequence>
<organism evidence="1 2">
    <name type="scientific">Populus trichocarpa</name>
    <name type="common">Western balsam poplar</name>
    <name type="synonym">Populus balsamifera subsp. trichocarpa</name>
    <dbReference type="NCBI Taxonomy" id="3694"/>
    <lineage>
        <taxon>Eukaryota</taxon>
        <taxon>Viridiplantae</taxon>
        <taxon>Streptophyta</taxon>
        <taxon>Embryophyta</taxon>
        <taxon>Tracheophyta</taxon>
        <taxon>Spermatophyta</taxon>
        <taxon>Magnoliopsida</taxon>
        <taxon>eudicotyledons</taxon>
        <taxon>Gunneridae</taxon>
        <taxon>Pentapetalae</taxon>
        <taxon>rosids</taxon>
        <taxon>fabids</taxon>
        <taxon>Malpighiales</taxon>
        <taxon>Salicaceae</taxon>
        <taxon>Saliceae</taxon>
        <taxon>Populus</taxon>
    </lineage>
</organism>
<evidence type="ECO:0000313" key="2">
    <source>
        <dbReference type="Proteomes" id="UP000006729"/>
    </source>
</evidence>
<name>A0ACC0RPQ0_POPTR</name>
<accession>A0ACC0RPQ0</accession>
<protein>
    <submittedName>
        <fullName evidence="1">Uncharacterized protein</fullName>
    </submittedName>
</protein>
<proteinExistence type="predicted"/>
<gene>
    <name evidence="1" type="ORF">POPTR_017G001050v4</name>
</gene>
<evidence type="ECO:0000313" key="1">
    <source>
        <dbReference type="EMBL" id="KAI9378899.1"/>
    </source>
</evidence>
<comment type="caution">
    <text evidence="1">The sequence shown here is derived from an EMBL/GenBank/DDBJ whole genome shotgun (WGS) entry which is preliminary data.</text>
</comment>